<organism evidence="2 3">
    <name type="scientific">Cypionkella aquatica</name>
    <dbReference type="NCBI Taxonomy" id="1756042"/>
    <lineage>
        <taxon>Bacteria</taxon>
        <taxon>Pseudomonadati</taxon>
        <taxon>Pseudomonadota</taxon>
        <taxon>Alphaproteobacteria</taxon>
        <taxon>Rhodobacterales</taxon>
        <taxon>Paracoccaceae</taxon>
        <taxon>Cypionkella</taxon>
    </lineage>
</organism>
<sequence>MNRLTFALTLLAAPFIAAPACADDYLAFHSPSGNIQCAISTGDYAQVRCDMASLTPTYRKAPADCEFDWGSSFAVDAGGKGYLACVSDAVADPGGVELGYGKSITLGPFTCTSEKSGMECTNPGGHGFKLSKAKQSLF</sequence>
<keyword evidence="3" id="KW-1185">Reference proteome</keyword>
<accession>A0AA37TXD3</accession>
<evidence type="ECO:0000313" key="3">
    <source>
        <dbReference type="Proteomes" id="UP001157355"/>
    </source>
</evidence>
<evidence type="ECO:0000313" key="2">
    <source>
        <dbReference type="EMBL" id="GLS87623.1"/>
    </source>
</evidence>
<proteinExistence type="predicted"/>
<feature type="chain" id="PRO_5041265615" evidence="1">
    <location>
        <begin position="23"/>
        <end position="138"/>
    </location>
</feature>
<dbReference type="EMBL" id="BSPP01000010">
    <property type="protein sequence ID" value="GLS87623.1"/>
    <property type="molecule type" value="Genomic_DNA"/>
</dbReference>
<dbReference type="Pfam" id="PF20341">
    <property type="entry name" value="DUF6636"/>
    <property type="match status" value="1"/>
</dbReference>
<evidence type="ECO:0000256" key="1">
    <source>
        <dbReference type="SAM" id="SignalP"/>
    </source>
</evidence>
<keyword evidence="1" id="KW-0732">Signal</keyword>
<dbReference type="AlphaFoldDB" id="A0AA37TXD3"/>
<dbReference type="InterPro" id="IPR046576">
    <property type="entry name" value="DUF6636"/>
</dbReference>
<reference evidence="2 3" key="1">
    <citation type="journal article" date="2014" name="Int. J. Syst. Evol. Microbiol.">
        <title>Complete genome sequence of Corynebacterium casei LMG S-19264T (=DSM 44701T), isolated from a smear-ripened cheese.</title>
        <authorList>
            <consortium name="US DOE Joint Genome Institute (JGI-PGF)"/>
            <person name="Walter F."/>
            <person name="Albersmeier A."/>
            <person name="Kalinowski J."/>
            <person name="Ruckert C."/>
        </authorList>
    </citation>
    <scope>NUCLEOTIDE SEQUENCE [LARGE SCALE GENOMIC DNA]</scope>
    <source>
        <strain evidence="2 3">NBRC 111766</strain>
    </source>
</reference>
<name>A0AA37TXD3_9RHOB</name>
<feature type="signal peptide" evidence="1">
    <location>
        <begin position="1"/>
        <end position="22"/>
    </location>
</feature>
<comment type="caution">
    <text evidence="2">The sequence shown here is derived from an EMBL/GenBank/DDBJ whole genome shotgun (WGS) entry which is preliminary data.</text>
</comment>
<protein>
    <submittedName>
        <fullName evidence="2">Uncharacterized protein</fullName>
    </submittedName>
</protein>
<dbReference type="RefSeq" id="WP_284325801.1">
    <property type="nucleotide sequence ID" value="NZ_BSPP01000010.1"/>
</dbReference>
<dbReference type="Proteomes" id="UP001157355">
    <property type="component" value="Unassembled WGS sequence"/>
</dbReference>
<gene>
    <name evidence="2" type="ORF">GCM10010873_25970</name>
</gene>